<dbReference type="Proteomes" id="UP000320231">
    <property type="component" value="Chromosome"/>
</dbReference>
<evidence type="ECO:0000256" key="1">
    <source>
        <dbReference type="SAM" id="Coils"/>
    </source>
</evidence>
<proteinExistence type="predicted"/>
<dbReference type="KEGG" id="hsr:HSBAA_30260"/>
<accession>A0A455U6D4</accession>
<sequence length="147" mass="16626">MSADIDQLALVAAREVINLPAARSFKGGWPQKQARISCIVAEAIQKAVEDTDRRNEVTRQELKAVEEQLAETRADERQIMRYLEDIRMVLSPDRDFPTMISEARKTVKTAELAVRFAKAKGRFHSQQTMCDLMEHLGLPCVRPTSGK</sequence>
<dbReference type="EMBL" id="AP019514">
    <property type="protein sequence ID" value="BBI61720.1"/>
    <property type="molecule type" value="Genomic_DNA"/>
</dbReference>
<evidence type="ECO:0000313" key="2">
    <source>
        <dbReference type="EMBL" id="BBI61720.1"/>
    </source>
</evidence>
<keyword evidence="1" id="KW-0175">Coiled coil</keyword>
<organism evidence="2 3">
    <name type="scientific">Vreelandella sulfidaeris</name>
    <dbReference type="NCBI Taxonomy" id="115553"/>
    <lineage>
        <taxon>Bacteria</taxon>
        <taxon>Pseudomonadati</taxon>
        <taxon>Pseudomonadota</taxon>
        <taxon>Gammaproteobacteria</taxon>
        <taxon>Oceanospirillales</taxon>
        <taxon>Halomonadaceae</taxon>
        <taxon>Vreelandella</taxon>
    </lineage>
</organism>
<gene>
    <name evidence="2" type="ORF">HSBAA_30260</name>
</gene>
<feature type="coiled-coil region" evidence="1">
    <location>
        <begin position="41"/>
        <end position="75"/>
    </location>
</feature>
<protein>
    <submittedName>
        <fullName evidence="2">Uncharacterized protein</fullName>
    </submittedName>
</protein>
<evidence type="ECO:0000313" key="3">
    <source>
        <dbReference type="Proteomes" id="UP000320231"/>
    </source>
</evidence>
<reference evidence="2 3" key="1">
    <citation type="journal article" date="2019" name="Microbiol. Resour. Announc.">
        <title>Complete Genome Sequence of Halomonas sulfidaeris Strain Esulfide1 Isolated from a Metal Sulfide Rock at a Depth of 2,200 Meters, Obtained Using Nanopore Sequencing.</title>
        <authorList>
            <person name="Saito M."/>
            <person name="Nishigata A."/>
            <person name="Galipon J."/>
            <person name="Arakawa K."/>
        </authorList>
    </citation>
    <scope>NUCLEOTIDE SEQUENCE [LARGE SCALE GENOMIC DNA]</scope>
    <source>
        <strain evidence="2 3">ATCC BAA-803</strain>
    </source>
</reference>
<dbReference type="AlphaFoldDB" id="A0A455U6D4"/>
<name>A0A455U6D4_9GAMM</name>